<proteinExistence type="predicted"/>
<evidence type="ECO:0000256" key="1">
    <source>
        <dbReference type="SAM" id="MobiDB-lite"/>
    </source>
</evidence>
<protein>
    <recommendedName>
        <fullName evidence="4">WXG100 family type VII secretion target</fullName>
    </recommendedName>
</protein>
<gene>
    <name evidence="2" type="ORF">JK363_37950</name>
</gene>
<organism evidence="2 3">
    <name type="scientific">Streptomyces coffeae</name>
    <dbReference type="NCBI Taxonomy" id="621382"/>
    <lineage>
        <taxon>Bacteria</taxon>
        <taxon>Bacillati</taxon>
        <taxon>Actinomycetota</taxon>
        <taxon>Actinomycetes</taxon>
        <taxon>Kitasatosporales</taxon>
        <taxon>Streptomycetaceae</taxon>
        <taxon>Streptomyces</taxon>
    </lineage>
</organism>
<dbReference type="SUPFAM" id="SSF140453">
    <property type="entry name" value="EsxAB dimer-like"/>
    <property type="match status" value="1"/>
</dbReference>
<evidence type="ECO:0000313" key="3">
    <source>
        <dbReference type="Proteomes" id="UP000634229"/>
    </source>
</evidence>
<evidence type="ECO:0008006" key="4">
    <source>
        <dbReference type="Google" id="ProtNLM"/>
    </source>
</evidence>
<feature type="region of interest" description="Disordered" evidence="1">
    <location>
        <begin position="14"/>
        <end position="37"/>
    </location>
</feature>
<sequence>MTFEEEWAQLKAAAHAPSAATGTRLNSSGCGSGPGGRQKLHVTASVLRGRAGKAETVRGQFLTADDEVMTETGQVSGTLTGFATDKAIDTFLERWKDQMASVKAQFSSTASALRTAADAFTHEDRKQALGYRVDRGKHS</sequence>
<dbReference type="InterPro" id="IPR036689">
    <property type="entry name" value="ESAT-6-like_sf"/>
</dbReference>
<evidence type="ECO:0000313" key="2">
    <source>
        <dbReference type="EMBL" id="MBL1102300.1"/>
    </source>
</evidence>
<comment type="caution">
    <text evidence="2">The sequence shown here is derived from an EMBL/GenBank/DDBJ whole genome shotgun (WGS) entry which is preliminary data.</text>
</comment>
<dbReference type="Proteomes" id="UP000634229">
    <property type="component" value="Unassembled WGS sequence"/>
</dbReference>
<accession>A0ABS1NQQ9</accession>
<dbReference type="EMBL" id="JAERRF010000042">
    <property type="protein sequence ID" value="MBL1102300.1"/>
    <property type="molecule type" value="Genomic_DNA"/>
</dbReference>
<keyword evidence="3" id="KW-1185">Reference proteome</keyword>
<dbReference type="RefSeq" id="WP_201882612.1">
    <property type="nucleotide sequence ID" value="NZ_JAERRF010000042.1"/>
</dbReference>
<dbReference type="Gene3D" id="1.10.287.1060">
    <property type="entry name" value="ESAT-6-like"/>
    <property type="match status" value="1"/>
</dbReference>
<name>A0ABS1NQQ9_9ACTN</name>
<reference evidence="2 3" key="1">
    <citation type="submission" date="2021-01" db="EMBL/GenBank/DDBJ databases">
        <title>WGS of actinomycetes isolated from Thailand.</title>
        <authorList>
            <person name="Thawai C."/>
        </authorList>
    </citation>
    <scope>NUCLEOTIDE SEQUENCE [LARGE SCALE GENOMIC DNA]</scope>
    <source>
        <strain evidence="2 3">CA1R205</strain>
    </source>
</reference>